<feature type="chain" id="PRO_5021999923" evidence="2">
    <location>
        <begin position="21"/>
        <end position="259"/>
    </location>
</feature>
<comment type="caution">
    <text evidence="3">The sequence shown here is derived from an EMBL/GenBank/DDBJ whole genome shotgun (WGS) entry which is preliminary data.</text>
</comment>
<dbReference type="NCBIfam" id="TIGR01533">
    <property type="entry name" value="lipo_e_P4"/>
    <property type="match status" value="1"/>
</dbReference>
<dbReference type="EMBL" id="BKAU01000002">
    <property type="protein sequence ID" value="GEP96000.1"/>
    <property type="molecule type" value="Genomic_DNA"/>
</dbReference>
<dbReference type="InterPro" id="IPR036412">
    <property type="entry name" value="HAD-like_sf"/>
</dbReference>
<dbReference type="GO" id="GO:0009279">
    <property type="term" value="C:cell outer membrane"/>
    <property type="evidence" value="ECO:0007669"/>
    <property type="project" value="InterPro"/>
</dbReference>
<protein>
    <submittedName>
        <fullName evidence="3">Putative acid phosphatase</fullName>
    </submittedName>
</protein>
<accession>A0A512RJY2</accession>
<dbReference type="SFLD" id="SFLDG01125">
    <property type="entry name" value="C1.1:_Acid_Phosphatase_Like"/>
    <property type="match status" value="1"/>
</dbReference>
<dbReference type="CDD" id="cd07534">
    <property type="entry name" value="HAD_CAP"/>
    <property type="match status" value="1"/>
</dbReference>
<feature type="signal peptide" evidence="2">
    <location>
        <begin position="1"/>
        <end position="20"/>
    </location>
</feature>
<keyword evidence="1 2" id="KW-0732">Signal</keyword>
<keyword evidence="4" id="KW-1185">Reference proteome</keyword>
<dbReference type="PANTHER" id="PTHR31284:SF10">
    <property type="entry name" value="ACID PHOSPHATASE-LIKE PROTEIN"/>
    <property type="match status" value="1"/>
</dbReference>
<organism evidence="3 4">
    <name type="scientific">Chitinophaga cymbidii</name>
    <dbReference type="NCBI Taxonomy" id="1096750"/>
    <lineage>
        <taxon>Bacteria</taxon>
        <taxon>Pseudomonadati</taxon>
        <taxon>Bacteroidota</taxon>
        <taxon>Chitinophagia</taxon>
        <taxon>Chitinophagales</taxon>
        <taxon>Chitinophagaceae</taxon>
        <taxon>Chitinophaga</taxon>
    </lineage>
</organism>
<dbReference type="InterPro" id="IPR023214">
    <property type="entry name" value="HAD_sf"/>
</dbReference>
<dbReference type="AlphaFoldDB" id="A0A512RJY2"/>
<evidence type="ECO:0000256" key="2">
    <source>
        <dbReference type="SAM" id="SignalP"/>
    </source>
</evidence>
<proteinExistence type="predicted"/>
<dbReference type="InterPro" id="IPR006423">
    <property type="entry name" value="Lipo_e_P4"/>
</dbReference>
<dbReference type="PROSITE" id="PS51257">
    <property type="entry name" value="PROKAR_LIPOPROTEIN"/>
    <property type="match status" value="1"/>
</dbReference>
<dbReference type="RefSeq" id="WP_186831018.1">
    <property type="nucleotide sequence ID" value="NZ_BKAU01000002.1"/>
</dbReference>
<dbReference type="Pfam" id="PF03767">
    <property type="entry name" value="Acid_phosphat_B"/>
    <property type="match status" value="1"/>
</dbReference>
<dbReference type="PANTHER" id="PTHR31284">
    <property type="entry name" value="ACID PHOSPHATASE-LIKE PROTEIN"/>
    <property type="match status" value="1"/>
</dbReference>
<dbReference type="SUPFAM" id="SSF56784">
    <property type="entry name" value="HAD-like"/>
    <property type="match status" value="1"/>
</dbReference>
<dbReference type="Gene3D" id="3.40.50.1000">
    <property type="entry name" value="HAD superfamily/HAD-like"/>
    <property type="match status" value="1"/>
</dbReference>
<reference evidence="3 4" key="1">
    <citation type="submission" date="2019-07" db="EMBL/GenBank/DDBJ databases">
        <title>Whole genome shotgun sequence of Chitinophaga cymbidii NBRC 109752.</title>
        <authorList>
            <person name="Hosoyama A."/>
            <person name="Uohara A."/>
            <person name="Ohji S."/>
            <person name="Ichikawa N."/>
        </authorList>
    </citation>
    <scope>NUCLEOTIDE SEQUENCE [LARGE SCALE GENOMIC DNA]</scope>
    <source>
        <strain evidence="3 4">NBRC 109752</strain>
    </source>
</reference>
<sequence length="259" mass="29608">MRIRYLLLPLLFFTACKTTSTTTLLPYGPAWGALYQQRAAEYKALCLQAYQLATMRVEEMSHQQTLRPRAIVTDIDETVLDNSPFTVHYALKGGQYDQRLWEEWTAKAACDTVPGALSFFRFAAAKGFTIYYITNRLEKERAVTLQNLQRWGFPQADDEHLLLSSGNSDKEPRREQVAKKYEIAMLVGDNLGDFSKVFYKVTPTERDAAVIRLQQEFAGRFIMLPNIMYGDWLSALYPKGVPLHEKRIDSALKAALKGY</sequence>
<dbReference type="PIRSF" id="PIRSF019271">
    <property type="entry name" value="Acid_Ptase_C"/>
    <property type="match status" value="1"/>
</dbReference>
<dbReference type="InterPro" id="IPR005519">
    <property type="entry name" value="Acid_phosphat_B-like"/>
</dbReference>
<evidence type="ECO:0000313" key="4">
    <source>
        <dbReference type="Proteomes" id="UP000321436"/>
    </source>
</evidence>
<name>A0A512RJY2_9BACT</name>
<evidence type="ECO:0000256" key="1">
    <source>
        <dbReference type="ARBA" id="ARBA00022729"/>
    </source>
</evidence>
<dbReference type="SFLD" id="SFLDS00003">
    <property type="entry name" value="Haloacid_Dehalogenase"/>
    <property type="match status" value="1"/>
</dbReference>
<dbReference type="Proteomes" id="UP000321436">
    <property type="component" value="Unassembled WGS sequence"/>
</dbReference>
<evidence type="ECO:0000313" key="3">
    <source>
        <dbReference type="EMBL" id="GEP96000.1"/>
    </source>
</evidence>
<gene>
    <name evidence="3" type="primary">lppC</name>
    <name evidence="3" type="ORF">CCY01nite_22600</name>
</gene>